<evidence type="ECO:0000259" key="5">
    <source>
        <dbReference type="PROSITE" id="PS50865"/>
    </source>
</evidence>
<keyword evidence="3" id="KW-0862">Zinc</keyword>
<protein>
    <recommendedName>
        <fullName evidence="5">MYND-type domain-containing protein</fullName>
    </recommendedName>
</protein>
<evidence type="ECO:0000256" key="4">
    <source>
        <dbReference type="PROSITE-ProRule" id="PRU00134"/>
    </source>
</evidence>
<evidence type="ECO:0000256" key="2">
    <source>
        <dbReference type="ARBA" id="ARBA00022771"/>
    </source>
</evidence>
<dbReference type="RefSeq" id="XP_014550379.1">
    <property type="nucleotide sequence ID" value="XM_014694893.1"/>
</dbReference>
<name>W7E479_BIPV3</name>
<dbReference type="AlphaFoldDB" id="W7E479"/>
<dbReference type="InterPro" id="IPR027974">
    <property type="entry name" value="DUF4470"/>
</dbReference>
<dbReference type="PROSITE" id="PS50865">
    <property type="entry name" value="ZF_MYND_2"/>
    <property type="match status" value="1"/>
</dbReference>
<dbReference type="EMBL" id="KI968887">
    <property type="protein sequence ID" value="EUN20805.1"/>
    <property type="molecule type" value="Genomic_DNA"/>
</dbReference>
<dbReference type="GeneID" id="26250780"/>
<sequence length="577" mass="65666">MNFSSILPLRCANQAVGESCKSEGLFACKNCKLVAYCGADCQRLHWPIHKVECRSPLNKSSWTPEWDRANRAPIWANGDASRNLHNPFGSSKYLWGNVPAIDILRVLENEGQGYDKDIKLLFAASGDLRNLIKTIRSLPDSFSRQMDVTVNDWEFDVVARNAVILLLVFASLNDKTSNQPSFDSAVEALIHVWYSAFIPKSLATSMRSKIGKLLGDSRTHTTEAVHQGMVRKTWTFSRSKILSITLPPDKWPLVAEYLKVPAGLTQQSAKKIREAVMLSPERADYRDRGYYKDASPSMRLAKRRFRRDGLLLPFGHPRTDFDIPNPTMFQTGDCWPFDDKSDPMAGWCIRDVYQIPWKPSCDIYGKLFVYLREEFQAFLYRLFNLNLRLELFNVDATTLPQLLVPQSYDRIEVSNISDAGYVGTRRVLSLFAPLLQATAENADATIITCYLNAVVEMAKMTGTDTMPDIDFLAQYLPGSLDIVRVLRQGADFYKAWDSRTLALDAETYFQMYMKLQKFESAASGAGLMIKERNTIVEPWPLKLKLKPDEIGSQEEFDLLLSSCSSGIEHYTEWRRLW</sequence>
<evidence type="ECO:0000256" key="3">
    <source>
        <dbReference type="ARBA" id="ARBA00022833"/>
    </source>
</evidence>
<dbReference type="InterPro" id="IPR002893">
    <property type="entry name" value="Znf_MYND"/>
</dbReference>
<accession>W7E479</accession>
<evidence type="ECO:0000256" key="1">
    <source>
        <dbReference type="ARBA" id="ARBA00022723"/>
    </source>
</evidence>
<keyword evidence="2 4" id="KW-0863">Zinc-finger</keyword>
<dbReference type="Pfam" id="PF01753">
    <property type="entry name" value="zf-MYND"/>
    <property type="match status" value="1"/>
</dbReference>
<reference evidence="6 7" key="1">
    <citation type="journal article" date="2013" name="PLoS Genet.">
        <title>Comparative genome structure, secondary metabolite, and effector coding capacity across Cochliobolus pathogens.</title>
        <authorList>
            <person name="Condon B.J."/>
            <person name="Leng Y."/>
            <person name="Wu D."/>
            <person name="Bushley K.E."/>
            <person name="Ohm R.A."/>
            <person name="Otillar R."/>
            <person name="Martin J."/>
            <person name="Schackwitz W."/>
            <person name="Grimwood J."/>
            <person name="MohdZainudin N."/>
            <person name="Xue C."/>
            <person name="Wang R."/>
            <person name="Manning V.A."/>
            <person name="Dhillon B."/>
            <person name="Tu Z.J."/>
            <person name="Steffenson B.J."/>
            <person name="Salamov A."/>
            <person name="Sun H."/>
            <person name="Lowry S."/>
            <person name="LaButti K."/>
            <person name="Han J."/>
            <person name="Copeland A."/>
            <person name="Lindquist E."/>
            <person name="Barry K."/>
            <person name="Schmutz J."/>
            <person name="Baker S.E."/>
            <person name="Ciuffetti L.M."/>
            <person name="Grigoriev I.V."/>
            <person name="Zhong S."/>
            <person name="Turgeon B.G."/>
        </authorList>
    </citation>
    <scope>NUCLEOTIDE SEQUENCE [LARGE SCALE GENOMIC DNA]</scope>
    <source>
        <strain evidence="6 7">FI3</strain>
    </source>
</reference>
<organism evidence="6 7">
    <name type="scientific">Bipolaris victoriae (strain FI3)</name>
    <name type="common">Victoria blight of oats agent</name>
    <name type="synonym">Cochliobolus victoriae</name>
    <dbReference type="NCBI Taxonomy" id="930091"/>
    <lineage>
        <taxon>Eukaryota</taxon>
        <taxon>Fungi</taxon>
        <taxon>Dikarya</taxon>
        <taxon>Ascomycota</taxon>
        <taxon>Pezizomycotina</taxon>
        <taxon>Dothideomycetes</taxon>
        <taxon>Pleosporomycetidae</taxon>
        <taxon>Pleosporales</taxon>
        <taxon>Pleosporineae</taxon>
        <taxon>Pleosporaceae</taxon>
        <taxon>Bipolaris</taxon>
    </lineage>
</organism>
<dbReference type="Proteomes" id="UP000054337">
    <property type="component" value="Unassembled WGS sequence"/>
</dbReference>
<dbReference type="SUPFAM" id="SSF144232">
    <property type="entry name" value="HIT/MYND zinc finger-like"/>
    <property type="match status" value="1"/>
</dbReference>
<evidence type="ECO:0000313" key="7">
    <source>
        <dbReference type="Proteomes" id="UP000054337"/>
    </source>
</evidence>
<keyword evidence="7" id="KW-1185">Reference proteome</keyword>
<feature type="domain" description="MYND-type" evidence="5">
    <location>
        <begin position="8"/>
        <end position="53"/>
    </location>
</feature>
<dbReference type="Pfam" id="PF14737">
    <property type="entry name" value="DUF4470"/>
    <property type="match status" value="1"/>
</dbReference>
<proteinExistence type="predicted"/>
<keyword evidence="1" id="KW-0479">Metal-binding</keyword>
<evidence type="ECO:0000313" key="6">
    <source>
        <dbReference type="EMBL" id="EUN20805.1"/>
    </source>
</evidence>
<dbReference type="OrthoDB" id="5282002at2759"/>
<dbReference type="Gene3D" id="6.10.140.2220">
    <property type="match status" value="1"/>
</dbReference>
<dbReference type="GO" id="GO:0008270">
    <property type="term" value="F:zinc ion binding"/>
    <property type="evidence" value="ECO:0007669"/>
    <property type="project" value="UniProtKB-KW"/>
</dbReference>
<dbReference type="HOGENOM" id="CLU_018400_3_0_1"/>
<gene>
    <name evidence="6" type="ORF">COCVIDRAFT_115613</name>
</gene>